<accession>A0A7W7Z3A7</accession>
<dbReference type="EMBL" id="JACHIH010000008">
    <property type="protein sequence ID" value="MBB5047068.1"/>
    <property type="molecule type" value="Genomic_DNA"/>
</dbReference>
<dbReference type="NCBIfam" id="NF038399">
    <property type="entry name" value="NH_RiPP_Os17"/>
    <property type="match status" value="1"/>
</dbReference>
<comment type="caution">
    <text evidence="1">The sequence shown here is derived from an EMBL/GenBank/DDBJ whole genome shotgun (WGS) entry which is preliminary data.</text>
</comment>
<gene>
    <name evidence="1" type="ORF">HNR60_001820</name>
</gene>
<dbReference type="Proteomes" id="UP000542353">
    <property type="component" value="Unassembled WGS sequence"/>
</dbReference>
<protein>
    <submittedName>
        <fullName evidence="1">Uncharacterized protein</fullName>
    </submittedName>
</protein>
<sequence>MAAPATNSDKEFSKIVGRIFSDEKFAQGLESDPESTLKAAGYTLDSNQVKALSDTRTRAAAAGLGDAASTNVSDASVAAFVSPVVRVLTKGTKPVVNVAVSSVAVSALEAKERE</sequence>
<keyword evidence="2" id="KW-1185">Reference proteome</keyword>
<reference evidence="1 2" key="1">
    <citation type="submission" date="2020-08" db="EMBL/GenBank/DDBJ databases">
        <title>Genomic Encyclopedia of Type Strains, Phase IV (KMG-IV): sequencing the most valuable type-strain genomes for metagenomic binning, comparative biology and taxonomic classification.</title>
        <authorList>
            <person name="Goeker M."/>
        </authorList>
    </citation>
    <scope>NUCLEOTIDE SEQUENCE [LARGE SCALE GENOMIC DNA]</scope>
    <source>
        <strain evidence="1 2">DSM 12706</strain>
    </source>
</reference>
<organism evidence="1 2">
    <name type="scientific">Rhodopseudomonas rhenobacensis</name>
    <dbReference type="NCBI Taxonomy" id="87461"/>
    <lineage>
        <taxon>Bacteria</taxon>
        <taxon>Pseudomonadati</taxon>
        <taxon>Pseudomonadota</taxon>
        <taxon>Alphaproteobacteria</taxon>
        <taxon>Hyphomicrobiales</taxon>
        <taxon>Nitrobacteraceae</taxon>
        <taxon>Rhodopseudomonas</taxon>
    </lineage>
</organism>
<evidence type="ECO:0000313" key="2">
    <source>
        <dbReference type="Proteomes" id="UP000542353"/>
    </source>
</evidence>
<proteinExistence type="predicted"/>
<dbReference type="RefSeq" id="WP_184256542.1">
    <property type="nucleotide sequence ID" value="NZ_JACHIH010000008.1"/>
</dbReference>
<evidence type="ECO:0000313" key="1">
    <source>
        <dbReference type="EMBL" id="MBB5047068.1"/>
    </source>
</evidence>
<name>A0A7W7Z3A7_9BRAD</name>
<dbReference type="AlphaFoldDB" id="A0A7W7Z3A7"/>